<comment type="caution">
    <text evidence="5">The sequence shown here is derived from an EMBL/GenBank/DDBJ whole genome shotgun (WGS) entry which is preliminary data.</text>
</comment>
<organism evidence="5 6">
    <name type="scientific">Schumannella soli</name>
    <dbReference type="NCBI Taxonomy" id="2590779"/>
    <lineage>
        <taxon>Bacteria</taxon>
        <taxon>Bacillati</taxon>
        <taxon>Actinomycetota</taxon>
        <taxon>Actinomycetes</taxon>
        <taxon>Micrococcales</taxon>
        <taxon>Microbacteriaceae</taxon>
        <taxon>Schumannella</taxon>
    </lineage>
</organism>
<protein>
    <submittedName>
        <fullName evidence="5">Hsp20/alpha crystallin family protein</fullName>
    </submittedName>
</protein>
<evidence type="ECO:0000259" key="4">
    <source>
        <dbReference type="PROSITE" id="PS01031"/>
    </source>
</evidence>
<sequence length="154" mass="16215">MYLTRDLERATAARRLTSAPAPRALPADLYRDGDHYVLALEMPGVDPGTIDVDVDGRLLTVSARRTALTGDGVEWIARERGTGDLRRRFTLGRSIDTEQISADYRDGVLSVVIPVAETAKPRKVAVVGAPAAPAGADAASGDAGETVATETAAE</sequence>
<feature type="domain" description="SHSP" evidence="4">
    <location>
        <begin position="18"/>
        <end position="130"/>
    </location>
</feature>
<keyword evidence="6" id="KW-1185">Reference proteome</keyword>
<dbReference type="AlphaFoldDB" id="A0A506XY17"/>
<dbReference type="Gene3D" id="2.60.40.790">
    <property type="match status" value="1"/>
</dbReference>
<dbReference type="OrthoDB" id="5242916at2"/>
<dbReference type="InterPro" id="IPR002068">
    <property type="entry name" value="A-crystallin/Hsp20_dom"/>
</dbReference>
<evidence type="ECO:0000313" key="6">
    <source>
        <dbReference type="Proteomes" id="UP000316252"/>
    </source>
</evidence>
<dbReference type="InterPro" id="IPR031107">
    <property type="entry name" value="Small_HSP"/>
</dbReference>
<proteinExistence type="inferred from homology"/>
<reference evidence="5 6" key="1">
    <citation type="submission" date="2019-06" db="EMBL/GenBank/DDBJ databases">
        <authorList>
            <person name="Li F."/>
        </authorList>
    </citation>
    <scope>NUCLEOTIDE SEQUENCE [LARGE SCALE GENOMIC DNA]</scope>
    <source>
        <strain evidence="5 6">10F1D-1</strain>
    </source>
</reference>
<evidence type="ECO:0000256" key="3">
    <source>
        <dbReference type="SAM" id="MobiDB-lite"/>
    </source>
</evidence>
<accession>A0A506XY17</accession>
<name>A0A506XY17_9MICO</name>
<dbReference type="Pfam" id="PF00011">
    <property type="entry name" value="HSP20"/>
    <property type="match status" value="1"/>
</dbReference>
<evidence type="ECO:0000313" key="5">
    <source>
        <dbReference type="EMBL" id="TPW74675.1"/>
    </source>
</evidence>
<gene>
    <name evidence="5" type="ORF">FJ657_13910</name>
</gene>
<dbReference type="EMBL" id="VHQG01000004">
    <property type="protein sequence ID" value="TPW74675.1"/>
    <property type="molecule type" value="Genomic_DNA"/>
</dbReference>
<dbReference type="Proteomes" id="UP000316252">
    <property type="component" value="Unassembled WGS sequence"/>
</dbReference>
<evidence type="ECO:0000256" key="2">
    <source>
        <dbReference type="RuleBase" id="RU003616"/>
    </source>
</evidence>
<feature type="region of interest" description="Disordered" evidence="3">
    <location>
        <begin position="131"/>
        <end position="154"/>
    </location>
</feature>
<dbReference type="RefSeq" id="WP_141164313.1">
    <property type="nucleotide sequence ID" value="NZ_VHQG01000004.1"/>
</dbReference>
<dbReference type="InterPro" id="IPR008978">
    <property type="entry name" value="HSP20-like_chaperone"/>
</dbReference>
<dbReference type="SUPFAM" id="SSF49764">
    <property type="entry name" value="HSP20-like chaperones"/>
    <property type="match status" value="1"/>
</dbReference>
<dbReference type="PROSITE" id="PS01031">
    <property type="entry name" value="SHSP"/>
    <property type="match status" value="1"/>
</dbReference>
<comment type="similarity">
    <text evidence="1 2">Belongs to the small heat shock protein (HSP20) family.</text>
</comment>
<dbReference type="PANTHER" id="PTHR11527">
    <property type="entry name" value="HEAT-SHOCK PROTEIN 20 FAMILY MEMBER"/>
    <property type="match status" value="1"/>
</dbReference>
<dbReference type="CDD" id="cd06464">
    <property type="entry name" value="ACD_sHsps-like"/>
    <property type="match status" value="1"/>
</dbReference>
<evidence type="ECO:0000256" key="1">
    <source>
        <dbReference type="PROSITE-ProRule" id="PRU00285"/>
    </source>
</evidence>